<dbReference type="EMBL" id="FONR01000002">
    <property type="protein sequence ID" value="SFE80425.1"/>
    <property type="molecule type" value="Genomic_DNA"/>
</dbReference>
<reference evidence="3 4" key="1">
    <citation type="submission" date="2016-10" db="EMBL/GenBank/DDBJ databases">
        <authorList>
            <person name="de Groot N.N."/>
        </authorList>
    </citation>
    <scope>NUCLEOTIDE SEQUENCE [LARGE SCALE GENOMIC DNA]</scope>
    <source>
        <strain evidence="3 4">OK461</strain>
    </source>
</reference>
<dbReference type="Pfam" id="PF15521">
    <property type="entry name" value="Ntox11"/>
    <property type="match status" value="1"/>
</dbReference>
<dbReference type="AlphaFoldDB" id="A0A1I2DII4"/>
<proteinExistence type="predicted"/>
<evidence type="ECO:0000313" key="4">
    <source>
        <dbReference type="Proteomes" id="UP000181942"/>
    </source>
</evidence>
<organism evidence="3 4">
    <name type="scientific">Streptomyces mirabilis</name>
    <dbReference type="NCBI Taxonomy" id="68239"/>
    <lineage>
        <taxon>Bacteria</taxon>
        <taxon>Bacillati</taxon>
        <taxon>Actinomycetota</taxon>
        <taxon>Actinomycetes</taxon>
        <taxon>Kitasatosporales</taxon>
        <taxon>Streptomycetaceae</taxon>
        <taxon>Streptomyces</taxon>
    </lineage>
</organism>
<dbReference type="Proteomes" id="UP000181942">
    <property type="component" value="Unassembled WGS sequence"/>
</dbReference>
<sequence length="584" mass="63715">MDRRQYGEGGRSRAGSPTRTAPLPRPASPIPHQARTVSDAAPRTPAEMTAIQRTAGNRAASVTVQRVGESSTSAPPAAEEPGREDQGAAVITRLSRSIEGHVGVAKMKVNPLAPGTWWPEHWMPEGPARLKRTLERRVISGELFGAQDLEDIRTLSQVNPQWLAKVGIGTFKESEEYIKGDHKDWLRNLPGKRILAATLAFQRNAPGTRPAGAPTPIAPDYTLGRFMTTKAPGVRDEEKQPLRAERDEQIRQTAVDTLHPAGLPSERRHPDADKAETVQHAAKDAKARDVFTSVLLLLQHGLKTYDPGAGVAAHVDYREGDVVRALAHGGRVNIRIPALRAGESPQSLTDFLGVTDRGRRAGFVDKRDFATHRTAIEKNKKGGEPGKFQEKGGIGASVTNFLTPSVSHVGPERPQLMGMDISGGGFGSQDWNGDVVLPNGSYGHMLLILTPPTAAKDGSLLVGIETIKPHAASPVGYVHNARSTEATANPESVLHGHKGDKVGTGGLKHNERLVELRELGKAQGSGDWRAFLDQIKREWLDELEKNKDDVAAQRKMYERLVGRRQHFYEQTEQTEQTEQSEQTE</sequence>
<feature type="region of interest" description="Disordered" evidence="1">
    <location>
        <begin position="1"/>
        <end position="86"/>
    </location>
</feature>
<evidence type="ECO:0000313" key="3">
    <source>
        <dbReference type="EMBL" id="SFE80425.1"/>
    </source>
</evidence>
<feature type="domain" description="Novel toxin 11" evidence="2">
    <location>
        <begin position="428"/>
        <end position="560"/>
    </location>
</feature>
<protein>
    <submittedName>
        <fullName evidence="3">Novel toxin 11</fullName>
    </submittedName>
</protein>
<feature type="compositionally biased region" description="Polar residues" evidence="1">
    <location>
        <begin position="51"/>
        <end position="74"/>
    </location>
</feature>
<dbReference type="RefSeq" id="WP_256257918.1">
    <property type="nucleotide sequence ID" value="NZ_FONR01000002.1"/>
</dbReference>
<name>A0A1I2DII4_9ACTN</name>
<accession>A0A1I2DII4</accession>
<dbReference type="InterPro" id="IPR029121">
    <property type="entry name" value="Ntox11"/>
</dbReference>
<evidence type="ECO:0000256" key="1">
    <source>
        <dbReference type="SAM" id="MobiDB-lite"/>
    </source>
</evidence>
<gene>
    <name evidence="3" type="ORF">SAMN02787118_102682</name>
</gene>
<evidence type="ECO:0000259" key="2">
    <source>
        <dbReference type="Pfam" id="PF15521"/>
    </source>
</evidence>